<dbReference type="GO" id="GO:0003700">
    <property type="term" value="F:DNA-binding transcription factor activity"/>
    <property type="evidence" value="ECO:0007669"/>
    <property type="project" value="TreeGrafter"/>
</dbReference>
<dbReference type="InterPro" id="IPR028082">
    <property type="entry name" value="Peripla_BP_I"/>
</dbReference>
<dbReference type="SUPFAM" id="SSF53822">
    <property type="entry name" value="Periplasmic binding protein-like I"/>
    <property type="match status" value="1"/>
</dbReference>
<keyword evidence="2" id="KW-0238">DNA-binding</keyword>
<name>A0A0B5QYE4_CLOBE</name>
<evidence type="ECO:0000256" key="3">
    <source>
        <dbReference type="ARBA" id="ARBA00023163"/>
    </source>
</evidence>
<dbReference type="SMART" id="SM00354">
    <property type="entry name" value="HTH_LACI"/>
    <property type="match status" value="1"/>
</dbReference>
<dbReference type="Gene3D" id="3.40.50.2300">
    <property type="match status" value="2"/>
</dbReference>
<dbReference type="AlphaFoldDB" id="A0A0B5QYE4"/>
<dbReference type="STRING" id="1520.LF65_05518"/>
<dbReference type="EMBL" id="CP010086">
    <property type="protein sequence ID" value="AJH02029.1"/>
    <property type="molecule type" value="Genomic_DNA"/>
</dbReference>
<dbReference type="PROSITE" id="PS00356">
    <property type="entry name" value="HTH_LACI_1"/>
    <property type="match status" value="1"/>
</dbReference>
<dbReference type="Gene3D" id="1.10.260.40">
    <property type="entry name" value="lambda repressor-like DNA-binding domains"/>
    <property type="match status" value="1"/>
</dbReference>
<evidence type="ECO:0000256" key="2">
    <source>
        <dbReference type="ARBA" id="ARBA00023125"/>
    </source>
</evidence>
<dbReference type="CDD" id="cd01392">
    <property type="entry name" value="HTH_LacI"/>
    <property type="match status" value="1"/>
</dbReference>
<reference evidence="6" key="1">
    <citation type="submission" date="2014-12" db="EMBL/GenBank/DDBJ databases">
        <title>Genome sequence of Clostridium beijerinckii strain 59B.</title>
        <authorList>
            <person name="Little G.T."/>
            <person name="Minton N.P."/>
        </authorList>
    </citation>
    <scope>NUCLEOTIDE SEQUENCE [LARGE SCALE GENOMIC DNA]</scope>
    <source>
        <strain evidence="6">59B</strain>
    </source>
</reference>
<organism evidence="5 6">
    <name type="scientific">Clostridium beijerinckii</name>
    <name type="common">Clostridium MP</name>
    <dbReference type="NCBI Taxonomy" id="1520"/>
    <lineage>
        <taxon>Bacteria</taxon>
        <taxon>Bacillati</taxon>
        <taxon>Bacillota</taxon>
        <taxon>Clostridia</taxon>
        <taxon>Eubacteriales</taxon>
        <taxon>Clostridiaceae</taxon>
        <taxon>Clostridium</taxon>
    </lineage>
</organism>
<dbReference type="Proteomes" id="UP000031866">
    <property type="component" value="Chromosome"/>
</dbReference>
<dbReference type="OrthoDB" id="43195at2"/>
<keyword evidence="3" id="KW-0804">Transcription</keyword>
<dbReference type="KEGG" id="cbei:LF65_05518"/>
<gene>
    <name evidence="5" type="ORF">LF65_05518</name>
</gene>
<dbReference type="Pfam" id="PF13377">
    <property type="entry name" value="Peripla_BP_3"/>
    <property type="match status" value="1"/>
</dbReference>
<dbReference type="GO" id="GO:0000976">
    <property type="term" value="F:transcription cis-regulatory region binding"/>
    <property type="evidence" value="ECO:0007669"/>
    <property type="project" value="TreeGrafter"/>
</dbReference>
<dbReference type="PANTHER" id="PTHR30146">
    <property type="entry name" value="LACI-RELATED TRANSCRIPTIONAL REPRESSOR"/>
    <property type="match status" value="1"/>
</dbReference>
<dbReference type="Pfam" id="PF00356">
    <property type="entry name" value="LacI"/>
    <property type="match status" value="1"/>
</dbReference>
<sequence>MKTIMQDIAKLAGVSPGTVSNALNDRKGVGKETKTKIIKIAEELGYFRNHKKNEEKVMRLILFKKHGYVVSDTQFFSALIEACENECRQSGYELLISQVIHGEHDKENVFKIINQGKIDGILLLATEMSEEDFGYFENIDIPIVVLDSYFALKSYDYVVINNISGSYRATKYFIDNGHKRIGMLGSSISISNFEYRYKGFKKAIEESGLKLRKEDEILIEPTIDGSYKDMKEYLERNKGEELPTALFAFNDIIAMGAMRAMQEQGINIPKDISIIGFDDIPFSSLSNPNMTTVKVYTEDMGSLAVRRLIDKIDNEDREIPLKIEIDTKLIERKSVAKISK</sequence>
<evidence type="ECO:0000259" key="4">
    <source>
        <dbReference type="PROSITE" id="PS50932"/>
    </source>
</evidence>
<evidence type="ECO:0000313" key="5">
    <source>
        <dbReference type="EMBL" id="AJH02029.1"/>
    </source>
</evidence>
<dbReference type="PROSITE" id="PS50932">
    <property type="entry name" value="HTH_LACI_2"/>
    <property type="match status" value="1"/>
</dbReference>
<dbReference type="InterPro" id="IPR000843">
    <property type="entry name" value="HTH_LacI"/>
</dbReference>
<evidence type="ECO:0000313" key="6">
    <source>
        <dbReference type="Proteomes" id="UP000031866"/>
    </source>
</evidence>
<dbReference type="InterPro" id="IPR010982">
    <property type="entry name" value="Lambda_DNA-bd_dom_sf"/>
</dbReference>
<dbReference type="InterPro" id="IPR046335">
    <property type="entry name" value="LacI/GalR-like_sensor"/>
</dbReference>
<accession>A0A0B5QYE4</accession>
<evidence type="ECO:0000256" key="1">
    <source>
        <dbReference type="ARBA" id="ARBA00023015"/>
    </source>
</evidence>
<dbReference type="RefSeq" id="WP_041900491.1">
    <property type="nucleotide sequence ID" value="NZ_CP010086.2"/>
</dbReference>
<feature type="domain" description="HTH lacI-type" evidence="4">
    <location>
        <begin position="3"/>
        <end position="49"/>
    </location>
</feature>
<protein>
    <submittedName>
        <fullName evidence="5">LacI family transcriptional regulator</fullName>
    </submittedName>
</protein>
<dbReference type="SUPFAM" id="SSF47413">
    <property type="entry name" value="lambda repressor-like DNA-binding domains"/>
    <property type="match status" value="1"/>
</dbReference>
<dbReference type="PANTHER" id="PTHR30146:SF109">
    <property type="entry name" value="HTH-TYPE TRANSCRIPTIONAL REGULATOR GALS"/>
    <property type="match status" value="1"/>
</dbReference>
<proteinExistence type="predicted"/>
<keyword evidence="1" id="KW-0805">Transcription regulation</keyword>